<dbReference type="SUPFAM" id="SSF52402">
    <property type="entry name" value="Adenine nucleotide alpha hydrolases-like"/>
    <property type="match status" value="2"/>
</dbReference>
<dbReference type="AlphaFoldDB" id="A0A5B7X1R0"/>
<dbReference type="PANTHER" id="PTHR46268">
    <property type="entry name" value="STRESS RESPONSE PROTEIN NHAX"/>
    <property type="match status" value="1"/>
</dbReference>
<dbReference type="Proteomes" id="UP000309016">
    <property type="component" value="Chromosome"/>
</dbReference>
<accession>A0A5B7X1R0</accession>
<dbReference type="PRINTS" id="PR01438">
    <property type="entry name" value="UNVRSLSTRESS"/>
</dbReference>
<comment type="similarity">
    <text evidence="1">Belongs to the universal stress protein A family.</text>
</comment>
<evidence type="ECO:0000256" key="1">
    <source>
        <dbReference type="ARBA" id="ARBA00008791"/>
    </source>
</evidence>
<dbReference type="KEGG" id="afla:FHG64_03660"/>
<reference evidence="3 4" key="1">
    <citation type="submission" date="2019-06" db="EMBL/GenBank/DDBJ databases">
        <title>Complete genome sequence of Antarcticibacterium flavum KCTC 52984T from an Antarctic marine sediment.</title>
        <authorList>
            <person name="Lee Y.M."/>
            <person name="Shin S.C."/>
        </authorList>
    </citation>
    <scope>NUCLEOTIDE SEQUENCE [LARGE SCALE GENOMIC DNA]</scope>
    <source>
        <strain evidence="3 4">KCTC 52984</strain>
    </source>
</reference>
<dbReference type="OrthoDB" id="9788959at2"/>
<dbReference type="InterPro" id="IPR014729">
    <property type="entry name" value="Rossmann-like_a/b/a_fold"/>
</dbReference>
<dbReference type="Gene3D" id="3.40.50.620">
    <property type="entry name" value="HUPs"/>
    <property type="match status" value="2"/>
</dbReference>
<organism evidence="3 4">
    <name type="scientific">Antarcticibacterium flavum</name>
    <dbReference type="NCBI Taxonomy" id="2058175"/>
    <lineage>
        <taxon>Bacteria</taxon>
        <taxon>Pseudomonadati</taxon>
        <taxon>Bacteroidota</taxon>
        <taxon>Flavobacteriia</taxon>
        <taxon>Flavobacteriales</taxon>
        <taxon>Flavobacteriaceae</taxon>
        <taxon>Antarcticibacterium</taxon>
    </lineage>
</organism>
<evidence type="ECO:0000259" key="2">
    <source>
        <dbReference type="Pfam" id="PF00582"/>
    </source>
</evidence>
<dbReference type="EMBL" id="CP040812">
    <property type="protein sequence ID" value="QCY68561.1"/>
    <property type="molecule type" value="Genomic_DNA"/>
</dbReference>
<proteinExistence type="inferred from homology"/>
<gene>
    <name evidence="3" type="ORF">FHG64_03660</name>
</gene>
<dbReference type="PANTHER" id="PTHR46268:SF6">
    <property type="entry name" value="UNIVERSAL STRESS PROTEIN UP12"/>
    <property type="match status" value="1"/>
</dbReference>
<dbReference type="RefSeq" id="WP_139065145.1">
    <property type="nucleotide sequence ID" value="NZ_CP040812.1"/>
</dbReference>
<evidence type="ECO:0000313" key="4">
    <source>
        <dbReference type="Proteomes" id="UP000309016"/>
    </source>
</evidence>
<keyword evidence="4" id="KW-1185">Reference proteome</keyword>
<dbReference type="InterPro" id="IPR006015">
    <property type="entry name" value="Universal_stress_UspA"/>
</dbReference>
<name>A0A5B7X1R0_9FLAO</name>
<dbReference type="InterPro" id="IPR006016">
    <property type="entry name" value="UspA"/>
</dbReference>
<dbReference type="CDD" id="cd00293">
    <property type="entry name" value="USP-like"/>
    <property type="match status" value="2"/>
</dbReference>
<protein>
    <submittedName>
        <fullName evidence="3">Universal stress protein</fullName>
    </submittedName>
</protein>
<evidence type="ECO:0000313" key="3">
    <source>
        <dbReference type="EMBL" id="QCY68561.1"/>
    </source>
</evidence>
<feature type="domain" description="UspA" evidence="2">
    <location>
        <begin position="1"/>
        <end position="146"/>
    </location>
</feature>
<dbReference type="Pfam" id="PF00582">
    <property type="entry name" value="Usp"/>
    <property type="match status" value="1"/>
</dbReference>
<sequence>MKKILLPTDFSENAYNAIRYAVQLFQKEECTFYLLNTYTPVLYDSEYILYSPSNLSLDEIYQKNSQKGLEKVEKKVKKEFSNPNHHFERISAFSLLNEEIKEQVRQKNIDLVVMGTQGATGAEQILFGTHTVHAIKRVKCPLLAIPSGFAYKSPQNILFPTDFDVNYTKHHLEVLLDLASKHQAKVLVLHISFGFELGPKQLKSKELLADYLEGTKHNFNSIEKDTVTSGIYHFQKENDVDMLVMISNKHSFFENLLFRPVINEIGFQLKTPFLVIPSGKYNT</sequence>